<feature type="domain" description="Peptidoglycan binding-like" evidence="3">
    <location>
        <begin position="46"/>
        <end position="95"/>
    </location>
</feature>
<feature type="chain" id="PRO_5011590260" evidence="2">
    <location>
        <begin position="37"/>
        <end position="303"/>
    </location>
</feature>
<feature type="compositionally biased region" description="Low complexity" evidence="1">
    <location>
        <begin position="225"/>
        <end position="241"/>
    </location>
</feature>
<feature type="region of interest" description="Disordered" evidence="1">
    <location>
        <begin position="175"/>
        <end position="288"/>
    </location>
</feature>
<dbReference type="InterPro" id="IPR036366">
    <property type="entry name" value="PGBDSf"/>
</dbReference>
<dbReference type="STRING" id="375760.SAMN04488073_0286"/>
<evidence type="ECO:0000256" key="1">
    <source>
        <dbReference type="SAM" id="MobiDB-lite"/>
    </source>
</evidence>
<dbReference type="Pfam" id="PF01471">
    <property type="entry name" value="PG_binding_1"/>
    <property type="match status" value="1"/>
</dbReference>
<dbReference type="InterPro" id="IPR036365">
    <property type="entry name" value="PGBD-like_sf"/>
</dbReference>
<feature type="compositionally biased region" description="Basic and acidic residues" evidence="1">
    <location>
        <begin position="251"/>
        <end position="274"/>
    </location>
</feature>
<dbReference type="SUPFAM" id="SSF47090">
    <property type="entry name" value="PGBD-like"/>
    <property type="match status" value="1"/>
</dbReference>
<keyword evidence="5" id="KW-1185">Reference proteome</keyword>
<feature type="signal peptide" evidence="2">
    <location>
        <begin position="1"/>
        <end position="36"/>
    </location>
</feature>
<protein>
    <submittedName>
        <fullName evidence="4">Putative peptidoglycan binding domain-containing protein</fullName>
    </submittedName>
</protein>
<keyword evidence="2" id="KW-0732">Signal</keyword>
<dbReference type="OrthoDB" id="6372284at2"/>
<dbReference type="Proteomes" id="UP000199290">
    <property type="component" value="Unassembled WGS sequence"/>
</dbReference>
<accession>A0A1I6G9W9</accession>
<evidence type="ECO:0000313" key="5">
    <source>
        <dbReference type="Proteomes" id="UP000199290"/>
    </source>
</evidence>
<evidence type="ECO:0000259" key="3">
    <source>
        <dbReference type="Pfam" id="PF01471"/>
    </source>
</evidence>
<dbReference type="AlphaFoldDB" id="A0A1I6G9W9"/>
<name>A0A1I6G9W9_9GAMM</name>
<dbReference type="RefSeq" id="WP_091985173.1">
    <property type="nucleotide sequence ID" value="NZ_FOYV01000001.1"/>
</dbReference>
<feature type="compositionally biased region" description="Polar residues" evidence="1">
    <location>
        <begin position="180"/>
        <end position="189"/>
    </location>
</feature>
<evidence type="ECO:0000313" key="4">
    <source>
        <dbReference type="EMBL" id="SFR38950.1"/>
    </source>
</evidence>
<dbReference type="Gene3D" id="1.10.101.10">
    <property type="entry name" value="PGBD-like superfamily/PGBD"/>
    <property type="match status" value="1"/>
</dbReference>
<reference evidence="5" key="1">
    <citation type="submission" date="2016-10" db="EMBL/GenBank/DDBJ databases">
        <authorList>
            <person name="Varghese N."/>
            <person name="Submissions S."/>
        </authorList>
    </citation>
    <scope>NUCLEOTIDE SEQUENCE [LARGE SCALE GENOMIC DNA]</scope>
    <source>
        <strain evidence="5">CGMCC 1.6294</strain>
    </source>
</reference>
<dbReference type="EMBL" id="FOYV01000001">
    <property type="protein sequence ID" value="SFR38950.1"/>
    <property type="molecule type" value="Genomic_DNA"/>
</dbReference>
<dbReference type="InterPro" id="IPR002477">
    <property type="entry name" value="Peptidoglycan-bd-like"/>
</dbReference>
<sequence length="303" mass="32081">MTHTRKISHTHSGRCTAAILATTLLFCQAPFSVAQAGQTEQVIFSAENALYGAGYDIGRADGWFDNDLRGAVRAYQKANALTVSGKLDNATLSALGIKATSVQTVSGNALSSRAQSLKALELPSPATMPVARPEARKTVVEKTVARKPVVETTVVEEAVVEETVVEKATVADVEKEKISESTNSVQAAENLSAKVSEKQIAKAETSTQSEEEVRKPVAEQSNEVTPATVASSETTTAAPVEQPQAAVEPARGVEHSQPDPAKPEEKVAVAEPSEKQAPAEPRRASSGGGFFTALFDFFFGWLV</sequence>
<organism evidence="4 5">
    <name type="scientific">Marinobacter gudaonensis</name>
    <dbReference type="NCBI Taxonomy" id="375760"/>
    <lineage>
        <taxon>Bacteria</taxon>
        <taxon>Pseudomonadati</taxon>
        <taxon>Pseudomonadota</taxon>
        <taxon>Gammaproteobacteria</taxon>
        <taxon>Pseudomonadales</taxon>
        <taxon>Marinobacteraceae</taxon>
        <taxon>Marinobacter</taxon>
    </lineage>
</organism>
<gene>
    <name evidence="4" type="ORF">SAMN04488073_0286</name>
</gene>
<proteinExistence type="predicted"/>
<evidence type="ECO:0000256" key="2">
    <source>
        <dbReference type="SAM" id="SignalP"/>
    </source>
</evidence>